<dbReference type="AlphaFoldDB" id="A0A4U3MPK4"/>
<name>A0A4U3MPK4_9ACTN</name>
<dbReference type="Proteomes" id="UP000308705">
    <property type="component" value="Unassembled WGS sequence"/>
</dbReference>
<proteinExistence type="predicted"/>
<keyword evidence="2" id="KW-1185">Reference proteome</keyword>
<reference evidence="1 2" key="1">
    <citation type="submission" date="2019-04" db="EMBL/GenBank/DDBJ databases">
        <title>Herbidospora sp. NEAU-GS14.nov., a novel actinomycete isolated from soil.</title>
        <authorList>
            <person name="Han L."/>
        </authorList>
    </citation>
    <scope>NUCLEOTIDE SEQUENCE [LARGE SCALE GENOMIC DNA]</scope>
    <source>
        <strain evidence="1 2">NEAU-GS14</strain>
    </source>
</reference>
<gene>
    <name evidence="1" type="ORF">FDA94_07265</name>
</gene>
<sequence>MLVVQRVLTRWSKAGRGAAAATLRGSLPDRVPLPACTGDVVFHDVLLTPRAETLRELTLPATVAGLRLHPDGRVSRAAVLASHPRHRRPDDLFTLAPGQRARYRANFRFSGYSLEWYYEQWTVTLAHDVGLEGGFDHEVDDRVSLYP</sequence>
<protein>
    <submittedName>
        <fullName evidence="1">Uncharacterized protein</fullName>
    </submittedName>
</protein>
<dbReference type="OrthoDB" id="3295282at2"/>
<dbReference type="EMBL" id="SZQA01000004">
    <property type="protein sequence ID" value="TKK90207.1"/>
    <property type="molecule type" value="Genomic_DNA"/>
</dbReference>
<evidence type="ECO:0000313" key="1">
    <source>
        <dbReference type="EMBL" id="TKK90207.1"/>
    </source>
</evidence>
<dbReference type="RefSeq" id="WP_137246253.1">
    <property type="nucleotide sequence ID" value="NZ_SZQA01000004.1"/>
</dbReference>
<organism evidence="1 2">
    <name type="scientific">Herbidospora galbida</name>
    <dbReference type="NCBI Taxonomy" id="2575442"/>
    <lineage>
        <taxon>Bacteria</taxon>
        <taxon>Bacillati</taxon>
        <taxon>Actinomycetota</taxon>
        <taxon>Actinomycetes</taxon>
        <taxon>Streptosporangiales</taxon>
        <taxon>Streptosporangiaceae</taxon>
        <taxon>Herbidospora</taxon>
    </lineage>
</organism>
<evidence type="ECO:0000313" key="2">
    <source>
        <dbReference type="Proteomes" id="UP000308705"/>
    </source>
</evidence>
<accession>A0A4U3MPK4</accession>
<comment type="caution">
    <text evidence="1">The sequence shown here is derived from an EMBL/GenBank/DDBJ whole genome shotgun (WGS) entry which is preliminary data.</text>
</comment>